<keyword evidence="10" id="KW-0408">Iron</keyword>
<comment type="cofactor">
    <cofactor evidence="12">
        <name>NAD(+)</name>
        <dbReference type="ChEBI" id="CHEBI:57540"/>
    </cofactor>
    <text evidence="12">Binds 1 NAD(+) per subunit.</text>
</comment>
<organism evidence="14 15">
    <name type="scientific">Paenibacillus woosongensis</name>
    <dbReference type="NCBI Taxonomy" id="307580"/>
    <lineage>
        <taxon>Bacteria</taxon>
        <taxon>Bacillati</taxon>
        <taxon>Bacillota</taxon>
        <taxon>Bacilli</taxon>
        <taxon>Bacillales</taxon>
        <taxon>Paenibacillaceae</taxon>
        <taxon>Paenibacillus</taxon>
    </lineage>
</organism>
<dbReference type="PRINTS" id="PR00732">
    <property type="entry name" value="GLHYDRLASE4"/>
</dbReference>
<dbReference type="Pfam" id="PF11975">
    <property type="entry name" value="Glyco_hydro_4C"/>
    <property type="match status" value="1"/>
</dbReference>
<dbReference type="Proteomes" id="UP000447876">
    <property type="component" value="Unassembled WGS sequence"/>
</dbReference>
<keyword evidence="8 12" id="KW-0326">Glycosidase</keyword>
<protein>
    <submittedName>
        <fullName evidence="14">Glycoside hydrolase family 4</fullName>
    </submittedName>
</protein>
<evidence type="ECO:0000256" key="9">
    <source>
        <dbReference type="PIRSR" id="PIRSR601088-2"/>
    </source>
</evidence>
<dbReference type="InterPro" id="IPR015955">
    <property type="entry name" value="Lactate_DH/Glyco_Ohase_4_C"/>
</dbReference>
<evidence type="ECO:0000256" key="10">
    <source>
        <dbReference type="PIRSR" id="PIRSR601088-3"/>
    </source>
</evidence>
<dbReference type="OrthoDB" id="9808275at2"/>
<keyword evidence="10" id="KW-0533">Nickel</keyword>
<dbReference type="InterPro" id="IPR053715">
    <property type="entry name" value="GH4_Enzyme_sf"/>
</dbReference>
<evidence type="ECO:0000256" key="4">
    <source>
        <dbReference type="ARBA" id="ARBA00022801"/>
    </source>
</evidence>
<feature type="binding site" evidence="9">
    <location>
        <position position="154"/>
    </location>
    <ligand>
        <name>substrate</name>
    </ligand>
</feature>
<feature type="binding site" evidence="10">
    <location>
        <position position="176"/>
    </location>
    <ligand>
        <name>Mn(2+)</name>
        <dbReference type="ChEBI" id="CHEBI:29035"/>
    </ligand>
</feature>
<dbReference type="GO" id="GO:0005975">
    <property type="term" value="P:carbohydrate metabolic process"/>
    <property type="evidence" value="ECO:0007669"/>
    <property type="project" value="InterPro"/>
</dbReference>
<dbReference type="SUPFAM" id="SSF51735">
    <property type="entry name" value="NAD(P)-binding Rossmann-fold domains"/>
    <property type="match status" value="1"/>
</dbReference>
<dbReference type="PANTHER" id="PTHR32092">
    <property type="entry name" value="6-PHOSPHO-BETA-GLUCOSIDASE-RELATED"/>
    <property type="match status" value="1"/>
</dbReference>
<dbReference type="PANTHER" id="PTHR32092:SF6">
    <property type="entry name" value="ALPHA-GALACTOSIDASE"/>
    <property type="match status" value="1"/>
</dbReference>
<dbReference type="GO" id="GO:0016616">
    <property type="term" value="F:oxidoreductase activity, acting on the CH-OH group of donors, NAD or NADP as acceptor"/>
    <property type="evidence" value="ECO:0007669"/>
    <property type="project" value="InterPro"/>
</dbReference>
<dbReference type="Gene3D" id="3.90.1820.10">
    <property type="entry name" value="AglA-like glucosidase"/>
    <property type="match status" value="1"/>
</dbReference>
<dbReference type="EMBL" id="WNZW01000002">
    <property type="protein sequence ID" value="MUG45132.1"/>
    <property type="molecule type" value="Genomic_DNA"/>
</dbReference>
<keyword evidence="10" id="KW-0170">Cobalt</keyword>
<feature type="binding site" evidence="9">
    <location>
        <position position="98"/>
    </location>
    <ligand>
        <name>substrate</name>
    </ligand>
</feature>
<keyword evidence="4 12" id="KW-0378">Hydrolase</keyword>
<keyword evidence="7" id="KW-0119">Carbohydrate metabolism</keyword>
<dbReference type="GO" id="GO:0046872">
    <property type="term" value="F:metal ion binding"/>
    <property type="evidence" value="ECO:0007669"/>
    <property type="project" value="UniProtKB-KW"/>
</dbReference>
<reference evidence="14 15" key="1">
    <citation type="submission" date="2019-11" db="EMBL/GenBank/DDBJ databases">
        <title>Draft genome sequences of five Paenibacillus species of dairy origin.</title>
        <authorList>
            <person name="Olajide A.M."/>
            <person name="Chen S."/>
            <person name="Lapointe G."/>
        </authorList>
    </citation>
    <scope>NUCLEOTIDE SEQUENCE [LARGE SCALE GENOMIC DNA]</scope>
    <source>
        <strain evidence="14 15">12CR55</strain>
    </source>
</reference>
<evidence type="ECO:0000256" key="11">
    <source>
        <dbReference type="PIRSR" id="PIRSR601088-4"/>
    </source>
</evidence>
<evidence type="ECO:0000256" key="6">
    <source>
        <dbReference type="ARBA" id="ARBA00023211"/>
    </source>
</evidence>
<dbReference type="InterPro" id="IPR036291">
    <property type="entry name" value="NAD(P)-bd_dom_sf"/>
</dbReference>
<evidence type="ECO:0000259" key="13">
    <source>
        <dbReference type="Pfam" id="PF11975"/>
    </source>
</evidence>
<sequence>MIDSKVSHPKIVVIGAGSLFFGRQSIWQMVDSKYLNQGTLALVDTDEERLSKMVRLAEMVAKENKVSLKVEGSTNRREVLKGADFVVLSFAKDTVKYRGIDCQVALKYGIRMCSGDTIGPGGIFRAMRELPVIMDCAKDIEELCPDAWVINYINPSAVHGIALSRYAPQLKTFALCDSHHMPHKKAYYAIRAGIIEDISEFNEKIDRKFDFRIAGVNHFTWLLKADYDGKDVMPKIAESMRISAGTENDGGDTGAKALYNDAITYELFNIFGYIPTCTAHTKEYVRYWQGLGKTEDTIPPLSIWETEDRYQRHEEMWGQVDDFLSGKRPIADYMTSFGPDHATDIIENMVGNLGKRFFINTLNNGAVTNMNDDAFLELLCEVDMNGVQPLHVGEMPRGIRGMQELVLDTHELTAEAVVERSFTKLRRAMLTDPLANSIHDADLMIKELLELEKEIIPGYWYE</sequence>
<evidence type="ECO:0000313" key="14">
    <source>
        <dbReference type="EMBL" id="MUG45132.1"/>
    </source>
</evidence>
<evidence type="ECO:0000256" key="5">
    <source>
        <dbReference type="ARBA" id="ARBA00023027"/>
    </source>
</evidence>
<comment type="similarity">
    <text evidence="2 12">Belongs to the glycosyl hydrolase 4 family.</text>
</comment>
<gene>
    <name evidence="14" type="ORF">GNP95_08995</name>
</gene>
<dbReference type="GO" id="GO:0004553">
    <property type="term" value="F:hydrolase activity, hydrolyzing O-glycosyl compounds"/>
    <property type="evidence" value="ECO:0007669"/>
    <property type="project" value="InterPro"/>
</dbReference>
<evidence type="ECO:0000256" key="2">
    <source>
        <dbReference type="ARBA" id="ARBA00010141"/>
    </source>
</evidence>
<proteinExistence type="inferred from homology"/>
<dbReference type="AlphaFoldDB" id="A0A7X3CNG1"/>
<dbReference type="RefSeq" id="WP_155610500.1">
    <property type="nucleotide sequence ID" value="NZ_WNZW01000002.1"/>
</dbReference>
<comment type="cofactor">
    <cofactor evidence="1">
        <name>Mn(2+)</name>
        <dbReference type="ChEBI" id="CHEBI:29035"/>
    </cofactor>
</comment>
<evidence type="ECO:0000256" key="1">
    <source>
        <dbReference type="ARBA" id="ARBA00001936"/>
    </source>
</evidence>
<evidence type="ECO:0000256" key="7">
    <source>
        <dbReference type="ARBA" id="ARBA00023277"/>
    </source>
</evidence>
<evidence type="ECO:0000256" key="12">
    <source>
        <dbReference type="RuleBase" id="RU361152"/>
    </source>
</evidence>
<evidence type="ECO:0000256" key="8">
    <source>
        <dbReference type="ARBA" id="ARBA00023295"/>
    </source>
</evidence>
<feature type="site" description="Increases basicity of active site Tyr" evidence="11">
    <location>
        <position position="116"/>
    </location>
</feature>
<name>A0A7X3CNG1_9BACL</name>
<keyword evidence="3 10" id="KW-0479">Metal-binding</keyword>
<feature type="binding site" evidence="10">
    <location>
        <position position="218"/>
    </location>
    <ligand>
        <name>Mn(2+)</name>
        <dbReference type="ChEBI" id="CHEBI:29035"/>
    </ligand>
</feature>
<evidence type="ECO:0000256" key="3">
    <source>
        <dbReference type="ARBA" id="ARBA00022723"/>
    </source>
</evidence>
<feature type="domain" description="Glycosyl hydrolase family 4 C-terminal" evidence="13">
    <location>
        <begin position="213"/>
        <end position="434"/>
    </location>
</feature>
<dbReference type="InterPro" id="IPR022616">
    <property type="entry name" value="Glyco_hydro_4_C"/>
</dbReference>
<comment type="caution">
    <text evidence="14">The sequence shown here is derived from an EMBL/GenBank/DDBJ whole genome shotgun (WGS) entry which is preliminary data.</text>
</comment>
<dbReference type="InterPro" id="IPR001088">
    <property type="entry name" value="Glyco_hydro_4"/>
</dbReference>
<dbReference type="SUPFAM" id="SSF56327">
    <property type="entry name" value="LDH C-terminal domain-like"/>
    <property type="match status" value="1"/>
</dbReference>
<accession>A0A7X3CNG1</accession>
<dbReference type="Pfam" id="PF02056">
    <property type="entry name" value="Glyco_hydro_4"/>
    <property type="match status" value="1"/>
</dbReference>
<keyword evidence="5 12" id="KW-0520">NAD</keyword>
<keyword evidence="6 10" id="KW-0464">Manganese</keyword>
<evidence type="ECO:0000313" key="15">
    <source>
        <dbReference type="Proteomes" id="UP000447876"/>
    </source>
</evidence>